<name>A0A0E9XRL9_ANGAN</name>
<reference evidence="1" key="1">
    <citation type="submission" date="2014-11" db="EMBL/GenBank/DDBJ databases">
        <authorList>
            <person name="Amaro Gonzalez C."/>
        </authorList>
    </citation>
    <scope>NUCLEOTIDE SEQUENCE</scope>
</reference>
<organism evidence="1">
    <name type="scientific">Anguilla anguilla</name>
    <name type="common">European freshwater eel</name>
    <name type="synonym">Muraena anguilla</name>
    <dbReference type="NCBI Taxonomy" id="7936"/>
    <lineage>
        <taxon>Eukaryota</taxon>
        <taxon>Metazoa</taxon>
        <taxon>Chordata</taxon>
        <taxon>Craniata</taxon>
        <taxon>Vertebrata</taxon>
        <taxon>Euteleostomi</taxon>
        <taxon>Actinopterygii</taxon>
        <taxon>Neopterygii</taxon>
        <taxon>Teleostei</taxon>
        <taxon>Anguilliformes</taxon>
        <taxon>Anguillidae</taxon>
        <taxon>Anguilla</taxon>
    </lineage>
</organism>
<proteinExistence type="predicted"/>
<sequence>MYTYAVCFSVGMVYSAEYINEVAALNWR</sequence>
<protein>
    <submittedName>
        <fullName evidence="1">Uncharacterized protein</fullName>
    </submittedName>
</protein>
<dbReference type="EMBL" id="GBXM01004254">
    <property type="protein sequence ID" value="JAI04324.1"/>
    <property type="molecule type" value="Transcribed_RNA"/>
</dbReference>
<evidence type="ECO:0000313" key="1">
    <source>
        <dbReference type="EMBL" id="JAI04324.1"/>
    </source>
</evidence>
<reference evidence="1" key="2">
    <citation type="journal article" date="2015" name="Fish Shellfish Immunol.">
        <title>Early steps in the European eel (Anguilla anguilla)-Vibrio vulnificus interaction in the gills: Role of the RtxA13 toxin.</title>
        <authorList>
            <person name="Callol A."/>
            <person name="Pajuelo D."/>
            <person name="Ebbesson L."/>
            <person name="Teles M."/>
            <person name="MacKenzie S."/>
            <person name="Amaro C."/>
        </authorList>
    </citation>
    <scope>NUCLEOTIDE SEQUENCE</scope>
</reference>
<dbReference type="AlphaFoldDB" id="A0A0E9XRL9"/>
<accession>A0A0E9XRL9</accession>